<dbReference type="AlphaFoldDB" id="A0A9Q2FJN8"/>
<dbReference type="RefSeq" id="WP_061931620.1">
    <property type="nucleotide sequence ID" value="NZ_JABCQN010000001.1"/>
</dbReference>
<dbReference type="GO" id="GO:0003723">
    <property type="term" value="F:RNA binding"/>
    <property type="evidence" value="ECO:0007669"/>
    <property type="project" value="InterPro"/>
</dbReference>
<dbReference type="CDD" id="cd09756">
    <property type="entry name" value="Cas5_I-E"/>
    <property type="match status" value="1"/>
</dbReference>
<dbReference type="Pfam" id="PF09704">
    <property type="entry name" value="Cas_Cas5d"/>
    <property type="match status" value="1"/>
</dbReference>
<dbReference type="GO" id="GO:0051607">
    <property type="term" value="P:defense response to virus"/>
    <property type="evidence" value="ECO:0007669"/>
    <property type="project" value="UniProtKB-KW"/>
</dbReference>
<dbReference type="Proteomes" id="UP000661006">
    <property type="component" value="Unassembled WGS sequence"/>
</dbReference>
<name>A0A9Q2FJN8_GLUJA</name>
<dbReference type="InterPro" id="IPR021124">
    <property type="entry name" value="CRISPR-assoc_prot_Cas5"/>
</dbReference>
<dbReference type="NCBIfam" id="TIGR02593">
    <property type="entry name" value="CRISPR_cas5"/>
    <property type="match status" value="1"/>
</dbReference>
<feature type="compositionally biased region" description="Polar residues" evidence="2">
    <location>
        <begin position="188"/>
        <end position="200"/>
    </location>
</feature>
<evidence type="ECO:0000256" key="2">
    <source>
        <dbReference type="SAM" id="MobiDB-lite"/>
    </source>
</evidence>
<comment type="caution">
    <text evidence="3">The sequence shown here is derived from an EMBL/GenBank/DDBJ whole genome shotgun (WGS) entry which is preliminary data.</text>
</comment>
<dbReference type="InterPro" id="IPR010147">
    <property type="entry name" value="CRISPR-assoc_prot_CasD"/>
</dbReference>
<evidence type="ECO:0000313" key="4">
    <source>
        <dbReference type="Proteomes" id="UP000661006"/>
    </source>
</evidence>
<dbReference type="Gene3D" id="3.30.70.2660">
    <property type="match status" value="1"/>
</dbReference>
<keyword evidence="1" id="KW-0051">Antiviral defense</keyword>
<accession>A0A9Q2FJN8</accession>
<dbReference type="EMBL" id="JABCQN010000001">
    <property type="protein sequence ID" value="MBF0869856.1"/>
    <property type="molecule type" value="Genomic_DNA"/>
</dbReference>
<dbReference type="GO" id="GO:0043571">
    <property type="term" value="P:maintenance of CRISPR repeat elements"/>
    <property type="evidence" value="ECO:0007669"/>
    <property type="project" value="InterPro"/>
</dbReference>
<sequence length="286" mass="32190">MPRYLTFALVAPLSAFGGVAVGERRDGFDRPARSAVLGLIAACLGLTREDPRQDDLARDYGLALLCHAPGQLLTDFHTAQMPSAQRNTRFYTRAQELAVSDLNTTLSRRDYRAGSWHLGALWQRSETPPWSLETLAQAMHEPAFTPYLGRKSCPLGLPLAPDLQSHDTAVSALRDRYRHGPESKVSIGRSSSSPTAPQERTTLRHALARTAPNRRHWAEWDRLATTPDQNPEHTMRHMIVMDQQDAETHGAPDDTVQTVFRRDQPRSRPRWQFDLREEAVMTVPVL</sequence>
<gene>
    <name evidence="3" type="primary">cas5e</name>
    <name evidence="3" type="ORF">HKD32_03135</name>
</gene>
<proteinExistence type="predicted"/>
<dbReference type="NCBIfam" id="TIGR01868">
    <property type="entry name" value="casD_Cas5e"/>
    <property type="match status" value="1"/>
</dbReference>
<dbReference type="GeneID" id="81473676"/>
<evidence type="ECO:0000313" key="3">
    <source>
        <dbReference type="EMBL" id="MBF0869856.1"/>
    </source>
</evidence>
<reference evidence="3" key="1">
    <citation type="submission" date="2020-04" db="EMBL/GenBank/DDBJ databases">
        <authorList>
            <person name="Sombolestani A."/>
        </authorList>
    </citation>
    <scope>NUCLEOTIDE SEQUENCE</scope>
    <source>
        <strain evidence="3">R71697</strain>
    </source>
</reference>
<dbReference type="InterPro" id="IPR013422">
    <property type="entry name" value="CRISPR-assoc_prot_Cas5_N"/>
</dbReference>
<evidence type="ECO:0000256" key="1">
    <source>
        <dbReference type="ARBA" id="ARBA00023118"/>
    </source>
</evidence>
<organism evidence="3 4">
    <name type="scientific">Gluconobacter japonicus</name>
    <dbReference type="NCBI Taxonomy" id="376620"/>
    <lineage>
        <taxon>Bacteria</taxon>
        <taxon>Pseudomonadati</taxon>
        <taxon>Pseudomonadota</taxon>
        <taxon>Alphaproteobacteria</taxon>
        <taxon>Acetobacterales</taxon>
        <taxon>Acetobacteraceae</taxon>
        <taxon>Gluconobacter</taxon>
    </lineage>
</organism>
<feature type="region of interest" description="Disordered" evidence="2">
    <location>
        <begin position="176"/>
        <end position="200"/>
    </location>
</feature>
<protein>
    <submittedName>
        <fullName evidence="3">Type I-E CRISPR-associated protein Cas5/CasD</fullName>
    </submittedName>
</protein>
<reference evidence="3" key="2">
    <citation type="submission" date="2020-11" db="EMBL/GenBank/DDBJ databases">
        <title>Description of novel Gluconobacter species.</title>
        <authorList>
            <person name="Cleenwerck I."/>
            <person name="Cnockaert M."/>
            <person name="Borremans W."/>
            <person name="Wieme A.D."/>
            <person name="De Vuyst L."/>
            <person name="Vandamme P."/>
        </authorList>
    </citation>
    <scope>NUCLEOTIDE SEQUENCE</scope>
    <source>
        <strain evidence="3">R71697</strain>
    </source>
</reference>